<dbReference type="PROSITE" id="PS51724">
    <property type="entry name" value="SPOR"/>
    <property type="match status" value="1"/>
</dbReference>
<proteinExistence type="predicted"/>
<dbReference type="EMBL" id="JAKNDN010000040">
    <property type="protein sequence ID" value="MCG4961606.1"/>
    <property type="molecule type" value="Genomic_DNA"/>
</dbReference>
<evidence type="ECO:0000313" key="5">
    <source>
        <dbReference type="Proteomes" id="UP000283426"/>
    </source>
</evidence>
<dbReference type="EMBL" id="QRYW01000022">
    <property type="protein sequence ID" value="RGV25524.1"/>
    <property type="molecule type" value="Genomic_DNA"/>
</dbReference>
<dbReference type="InterPro" id="IPR007730">
    <property type="entry name" value="SPOR-like_dom"/>
</dbReference>
<dbReference type="GO" id="GO:0042834">
    <property type="term" value="F:peptidoglycan binding"/>
    <property type="evidence" value="ECO:0007669"/>
    <property type="project" value="InterPro"/>
</dbReference>
<dbReference type="Proteomes" id="UP001199750">
    <property type="component" value="Unassembled WGS sequence"/>
</dbReference>
<organism evidence="4 5">
    <name type="scientific">Odoribacter splanchnicus</name>
    <dbReference type="NCBI Taxonomy" id="28118"/>
    <lineage>
        <taxon>Bacteria</taxon>
        <taxon>Pseudomonadati</taxon>
        <taxon>Bacteroidota</taxon>
        <taxon>Bacteroidia</taxon>
        <taxon>Bacteroidales</taxon>
        <taxon>Odoribacteraceae</taxon>
        <taxon>Odoribacter</taxon>
    </lineage>
</organism>
<comment type="caution">
    <text evidence="4">The sequence shown here is derived from an EMBL/GenBank/DDBJ whole genome shotgun (WGS) entry which is preliminary data.</text>
</comment>
<protein>
    <submittedName>
        <fullName evidence="4">SPOR domain-containing protein</fullName>
    </submittedName>
</protein>
<evidence type="ECO:0000259" key="1">
    <source>
        <dbReference type="PROSITE" id="PS51724"/>
    </source>
</evidence>
<accession>A0A412WEH3</accession>
<sequence length="149" mass="17020">MRILICLLALAVTLTCCKSNKRMIRSEVGYVSTQPVEVAVQEKVQDTLIVEEEPVTVKKEKVGLTDGADLMRYCIIVGSFIYRQNAINLRSDLMRRGFLGCSIMQNSEGMYRVSAVCDDTHADAARELIRIRRQYPQFRDAWLLEVKED</sequence>
<dbReference type="EMBL" id="JAQMRD010000001">
    <property type="protein sequence ID" value="MDB9221628.1"/>
    <property type="molecule type" value="Genomic_DNA"/>
</dbReference>
<dbReference type="RefSeq" id="WP_013611159.1">
    <property type="nucleotide sequence ID" value="NZ_BAABYK010000001.1"/>
</dbReference>
<evidence type="ECO:0000313" key="3">
    <source>
        <dbReference type="EMBL" id="MDB9221628.1"/>
    </source>
</evidence>
<name>A0A412WEH3_9BACT</name>
<reference evidence="3" key="3">
    <citation type="submission" date="2023-01" db="EMBL/GenBank/DDBJ databases">
        <title>Human gut microbiome strain richness.</title>
        <authorList>
            <person name="Chen-Liaw A."/>
        </authorList>
    </citation>
    <scope>NUCLEOTIDE SEQUENCE</scope>
    <source>
        <strain evidence="3">RTP21484st1_B7_RTP21484_190118</strain>
    </source>
</reference>
<dbReference type="Proteomes" id="UP001212263">
    <property type="component" value="Unassembled WGS sequence"/>
</dbReference>
<reference evidence="4 5" key="1">
    <citation type="submission" date="2018-08" db="EMBL/GenBank/DDBJ databases">
        <title>A genome reference for cultivated species of the human gut microbiota.</title>
        <authorList>
            <person name="Zou Y."/>
            <person name="Xue W."/>
            <person name="Luo G."/>
        </authorList>
    </citation>
    <scope>NUCLEOTIDE SEQUENCE [LARGE SCALE GENOMIC DNA]</scope>
    <source>
        <strain evidence="4 5">AF14-6AC</strain>
    </source>
</reference>
<feature type="domain" description="SPOR" evidence="1">
    <location>
        <begin position="67"/>
        <end position="145"/>
    </location>
</feature>
<dbReference type="GeneID" id="61274100"/>
<evidence type="ECO:0000313" key="4">
    <source>
        <dbReference type="EMBL" id="RGV25524.1"/>
    </source>
</evidence>
<reference evidence="2" key="2">
    <citation type="submission" date="2022-01" db="EMBL/GenBank/DDBJ databases">
        <title>Collection of gut derived symbiotic bacterial strains cultured from healthy donors.</title>
        <authorList>
            <person name="Lin H."/>
            <person name="Kohout C."/>
            <person name="Waligurski E."/>
            <person name="Pamer E.G."/>
        </authorList>
    </citation>
    <scope>NUCLEOTIDE SEQUENCE</scope>
    <source>
        <strain evidence="2">DFI.1.149</strain>
    </source>
</reference>
<dbReference type="AlphaFoldDB" id="A0A412WEH3"/>
<gene>
    <name evidence="4" type="ORF">DWW24_11320</name>
    <name evidence="2" type="ORF">L0P03_17425</name>
    <name evidence="3" type="ORF">PN645_01255</name>
</gene>
<evidence type="ECO:0000313" key="2">
    <source>
        <dbReference type="EMBL" id="MCG4961606.1"/>
    </source>
</evidence>
<dbReference type="Proteomes" id="UP000283426">
    <property type="component" value="Unassembled WGS sequence"/>
</dbReference>